<evidence type="ECO:0000259" key="7">
    <source>
        <dbReference type="PROSITE" id="PS51935"/>
    </source>
</evidence>
<keyword evidence="6" id="KW-0732">Signal</keyword>
<dbReference type="Gene3D" id="3.90.1720.10">
    <property type="entry name" value="endopeptidase domain like (from Nostoc punctiforme)"/>
    <property type="match status" value="1"/>
</dbReference>
<sequence>MKWSRIPAALFVSACLSALLPTARADEPPADTGSWSKSSKDDAGDNQAAAQELLLQAMSLIGVRYSWGGNTPEEGLDCSGFIRYVFQNSLNITLPRTSLSMSQTGKSIDKEDLKPGDLVFFNTLGRAFSHVGIYLGDNRFIHSPRAGKSVEVSNIQQSYWQQRWNGARRIAGASGNGVNMTTLLASAGNPKTRKQGAVQVAAASEQNCRKVTTGKGKHKKTTTVCSRSATAKPASTKSTSKVGTKSSTKSSAAKSTKSTDKTSSKKSSATSSGKSSKTTKSTTTKKH</sequence>
<evidence type="ECO:0000256" key="1">
    <source>
        <dbReference type="ARBA" id="ARBA00007074"/>
    </source>
</evidence>
<protein>
    <submittedName>
        <fullName evidence="8">C40 family peptidase</fullName>
    </submittedName>
</protein>
<feature type="compositionally biased region" description="Low complexity" evidence="5">
    <location>
        <begin position="234"/>
        <end position="256"/>
    </location>
</feature>
<evidence type="ECO:0000256" key="5">
    <source>
        <dbReference type="SAM" id="MobiDB-lite"/>
    </source>
</evidence>
<evidence type="ECO:0000256" key="3">
    <source>
        <dbReference type="ARBA" id="ARBA00022801"/>
    </source>
</evidence>
<dbReference type="Proteomes" id="UP000809431">
    <property type="component" value="Unassembled WGS sequence"/>
</dbReference>
<evidence type="ECO:0000256" key="4">
    <source>
        <dbReference type="ARBA" id="ARBA00022807"/>
    </source>
</evidence>
<feature type="domain" description="NlpC/P60" evidence="7">
    <location>
        <begin position="47"/>
        <end position="171"/>
    </location>
</feature>
<keyword evidence="9" id="KW-1185">Reference proteome</keyword>
<keyword evidence="3" id="KW-0378">Hydrolase</keyword>
<dbReference type="InterPro" id="IPR000064">
    <property type="entry name" value="NLP_P60_dom"/>
</dbReference>
<proteinExistence type="inferred from homology"/>
<dbReference type="RefSeq" id="WP_203537397.1">
    <property type="nucleotide sequence ID" value="NZ_JAESND010000002.1"/>
</dbReference>
<feature type="region of interest" description="Disordered" evidence="5">
    <location>
        <begin position="202"/>
        <end position="287"/>
    </location>
</feature>
<dbReference type="PANTHER" id="PTHR47053">
    <property type="entry name" value="MUREIN DD-ENDOPEPTIDASE MEPH-RELATED"/>
    <property type="match status" value="1"/>
</dbReference>
<feature type="chain" id="PRO_5046463673" evidence="6">
    <location>
        <begin position="26"/>
        <end position="287"/>
    </location>
</feature>
<keyword evidence="4" id="KW-0788">Thiol protease</keyword>
<name>A0ABS2BJ84_9NEIS</name>
<organism evidence="8 9">
    <name type="scientific">Jeongeupia naejangsanensis</name>
    <dbReference type="NCBI Taxonomy" id="613195"/>
    <lineage>
        <taxon>Bacteria</taxon>
        <taxon>Pseudomonadati</taxon>
        <taxon>Pseudomonadota</taxon>
        <taxon>Betaproteobacteria</taxon>
        <taxon>Neisseriales</taxon>
        <taxon>Chitinibacteraceae</taxon>
        <taxon>Jeongeupia</taxon>
    </lineage>
</organism>
<comment type="similarity">
    <text evidence="1">Belongs to the peptidase C40 family.</text>
</comment>
<reference evidence="8 9" key="1">
    <citation type="submission" date="2021-01" db="EMBL/GenBank/DDBJ databases">
        <title>Draft Genome Sequence and Polyhydroxyalkanoate Biosynthetic Potential of Jeongeupia naejangsanensis Type Strain DSM 24253.</title>
        <authorList>
            <person name="Turrini P."/>
            <person name="Artuso I."/>
            <person name="Lugli G.A."/>
            <person name="Frangipani E."/>
            <person name="Ventura M."/>
            <person name="Visca P."/>
        </authorList>
    </citation>
    <scope>NUCLEOTIDE SEQUENCE [LARGE SCALE GENOMIC DNA]</scope>
    <source>
        <strain evidence="8 9">DSM 24253</strain>
    </source>
</reference>
<dbReference type="PROSITE" id="PS51935">
    <property type="entry name" value="NLPC_P60"/>
    <property type="match status" value="1"/>
</dbReference>
<dbReference type="Pfam" id="PF00877">
    <property type="entry name" value="NLPC_P60"/>
    <property type="match status" value="1"/>
</dbReference>
<evidence type="ECO:0000256" key="6">
    <source>
        <dbReference type="SAM" id="SignalP"/>
    </source>
</evidence>
<feature type="compositionally biased region" description="Low complexity" evidence="5">
    <location>
        <begin position="265"/>
        <end position="287"/>
    </location>
</feature>
<evidence type="ECO:0000256" key="2">
    <source>
        <dbReference type="ARBA" id="ARBA00022670"/>
    </source>
</evidence>
<comment type="caution">
    <text evidence="8">The sequence shown here is derived from an EMBL/GenBank/DDBJ whole genome shotgun (WGS) entry which is preliminary data.</text>
</comment>
<dbReference type="SUPFAM" id="SSF54001">
    <property type="entry name" value="Cysteine proteinases"/>
    <property type="match status" value="1"/>
</dbReference>
<keyword evidence="2" id="KW-0645">Protease</keyword>
<feature type="signal peptide" evidence="6">
    <location>
        <begin position="1"/>
        <end position="25"/>
    </location>
</feature>
<dbReference type="PANTHER" id="PTHR47053:SF1">
    <property type="entry name" value="MUREIN DD-ENDOPEPTIDASE MEPH-RELATED"/>
    <property type="match status" value="1"/>
</dbReference>
<evidence type="ECO:0000313" key="8">
    <source>
        <dbReference type="EMBL" id="MBM3115680.1"/>
    </source>
</evidence>
<dbReference type="InterPro" id="IPR038765">
    <property type="entry name" value="Papain-like_cys_pep_sf"/>
</dbReference>
<accession>A0ABS2BJ84</accession>
<dbReference type="EMBL" id="JAESND010000002">
    <property type="protein sequence ID" value="MBM3115680.1"/>
    <property type="molecule type" value="Genomic_DNA"/>
</dbReference>
<dbReference type="InterPro" id="IPR051202">
    <property type="entry name" value="Peptidase_C40"/>
</dbReference>
<gene>
    <name evidence="8" type="ORF">JMJ54_07555</name>
</gene>
<evidence type="ECO:0000313" key="9">
    <source>
        <dbReference type="Proteomes" id="UP000809431"/>
    </source>
</evidence>